<dbReference type="AlphaFoldDB" id="A0A7T4N0S2"/>
<dbReference type="Proteomes" id="UP000595610">
    <property type="component" value="Chromosome 1"/>
</dbReference>
<sequence length="51" mass="5666">MEPKLEMFSHQFVTANAQVSLPGGIPFLDSSFMENCGWGQLQIALRILAIQ</sequence>
<evidence type="ECO:0000313" key="2">
    <source>
        <dbReference type="Proteomes" id="UP000595610"/>
    </source>
</evidence>
<organism evidence="1 2">
    <name type="scientific">Paraburkholderia ginsengisoli</name>
    <dbReference type="NCBI Taxonomy" id="311231"/>
    <lineage>
        <taxon>Bacteria</taxon>
        <taxon>Pseudomonadati</taxon>
        <taxon>Pseudomonadota</taxon>
        <taxon>Betaproteobacteria</taxon>
        <taxon>Burkholderiales</taxon>
        <taxon>Burkholderiaceae</taxon>
        <taxon>Paraburkholderia</taxon>
    </lineage>
</organism>
<evidence type="ECO:0000313" key="1">
    <source>
        <dbReference type="EMBL" id="QQC63162.1"/>
    </source>
</evidence>
<gene>
    <name evidence="1" type="ORF">I6I06_12695</name>
</gene>
<protein>
    <submittedName>
        <fullName evidence="1">Uncharacterized protein</fullName>
    </submittedName>
</protein>
<accession>A0A7T4N0S2</accession>
<dbReference type="KEGG" id="pgis:I6I06_12695"/>
<name>A0A7T4N0S2_9BURK</name>
<reference evidence="1 2" key="1">
    <citation type="submission" date="2020-12" db="EMBL/GenBank/DDBJ databases">
        <title>FDA dAtabase for Regulatory Grade micrObial Sequences (FDA-ARGOS): Supporting development and validation of Infectious Disease Dx tests.</title>
        <authorList>
            <person name="Nelson B."/>
            <person name="Plummer A."/>
            <person name="Tallon L."/>
            <person name="Sadzewicz L."/>
            <person name="Zhao X."/>
            <person name="Boylan J."/>
            <person name="Ott S."/>
            <person name="Bowen H."/>
            <person name="Vavikolanu K."/>
            <person name="Mehta A."/>
            <person name="Aluvathingal J."/>
            <person name="Nadendla S."/>
            <person name="Myers T."/>
            <person name="Yan Y."/>
            <person name="Sichtig H."/>
        </authorList>
    </citation>
    <scope>NUCLEOTIDE SEQUENCE [LARGE SCALE GENOMIC DNA]</scope>
    <source>
        <strain evidence="1 2">FDAARGOS_1049</strain>
    </source>
</reference>
<dbReference type="EMBL" id="CP066075">
    <property type="protein sequence ID" value="QQC63162.1"/>
    <property type="molecule type" value="Genomic_DNA"/>
</dbReference>
<keyword evidence="2" id="KW-1185">Reference proteome</keyword>
<proteinExistence type="predicted"/>
<dbReference type="RefSeq" id="WP_157004203.1">
    <property type="nucleotide sequence ID" value="NZ_CP066075.1"/>
</dbReference>